<dbReference type="eggNOG" id="COG3087">
    <property type="taxonomic scope" value="Bacteria"/>
</dbReference>
<dbReference type="KEGG" id="acy:Anacy_5362"/>
<evidence type="ECO:0000313" key="3">
    <source>
        <dbReference type="Proteomes" id="UP000010474"/>
    </source>
</evidence>
<evidence type="ECO:0008006" key="4">
    <source>
        <dbReference type="Google" id="ProtNLM"/>
    </source>
</evidence>
<feature type="region of interest" description="Disordered" evidence="1">
    <location>
        <begin position="21"/>
        <end position="42"/>
    </location>
</feature>
<evidence type="ECO:0000256" key="1">
    <source>
        <dbReference type="SAM" id="MobiDB-lite"/>
    </source>
</evidence>
<dbReference type="AlphaFoldDB" id="K9ZN79"/>
<sequence length="221" mass="25775">MLALGFFGFNYPSFAQTILDYKPPKSEDEPPPTKPLGTRPGCKSEQMTAFKPKYDLGLTINERPTFWVYVPYSAKLPHSARLIIWNGQQNKVYETSFQLKNTPGIIGVRLPENAPNLVSGKTYGWDFWFSTDENNCKYYVNWWIKRVQVSDDLEKKINQAKTVRDRLIIYAEYGVWHDLFTDLAELYRIQPQNPQVQADWKTLLRDKDVDLDKFISEPIVK</sequence>
<gene>
    <name evidence="2" type="ordered locus">Anacy_5362</name>
</gene>
<reference evidence="3" key="1">
    <citation type="journal article" date="2013" name="Proc. Natl. Acad. Sci. U.S.A.">
        <title>Improving the coverage of the cyanobacterial phylum using diversity-driven genome sequencing.</title>
        <authorList>
            <person name="Shih P.M."/>
            <person name="Wu D."/>
            <person name="Latifi A."/>
            <person name="Axen S.D."/>
            <person name="Fewer D.P."/>
            <person name="Talla E."/>
            <person name="Calteau A."/>
            <person name="Cai F."/>
            <person name="Tandeau de Marsac N."/>
            <person name="Rippka R."/>
            <person name="Herdman M."/>
            <person name="Sivonen K."/>
            <person name="Coursin T."/>
            <person name="Laurent T."/>
            <person name="Goodwin L."/>
            <person name="Nolan M."/>
            <person name="Davenport K.W."/>
            <person name="Han C.S."/>
            <person name="Rubin E.M."/>
            <person name="Eisen J.A."/>
            <person name="Woyke T."/>
            <person name="Gugger M."/>
            <person name="Kerfeld C.A."/>
        </authorList>
    </citation>
    <scope>NUCLEOTIDE SEQUENCE [LARGE SCALE GENOMIC DNA]</scope>
    <source>
        <strain evidence="3">ATCC 27899 / PCC 7122</strain>
    </source>
</reference>
<dbReference type="PATRIC" id="fig|272123.3.peg.5816"/>
<accession>K9ZN79</accession>
<dbReference type="InterPro" id="IPR010328">
    <property type="entry name" value="DUF928"/>
</dbReference>
<keyword evidence="3" id="KW-1185">Reference proteome</keyword>
<name>K9ZN79_ANACC</name>
<dbReference type="Pfam" id="PF06051">
    <property type="entry name" value="DUF928"/>
    <property type="match status" value="1"/>
</dbReference>
<dbReference type="Proteomes" id="UP000010474">
    <property type="component" value="Chromosome"/>
</dbReference>
<dbReference type="HOGENOM" id="CLU_061545_1_1_3"/>
<organism evidence="2 3">
    <name type="scientific">Anabaena cylindrica (strain ATCC 27899 / PCC 7122)</name>
    <dbReference type="NCBI Taxonomy" id="272123"/>
    <lineage>
        <taxon>Bacteria</taxon>
        <taxon>Bacillati</taxon>
        <taxon>Cyanobacteriota</taxon>
        <taxon>Cyanophyceae</taxon>
        <taxon>Nostocales</taxon>
        <taxon>Nostocaceae</taxon>
        <taxon>Anabaena</taxon>
    </lineage>
</organism>
<protein>
    <recommendedName>
        <fullName evidence="4">DUF928 domain-containing protein</fullName>
    </recommendedName>
</protein>
<dbReference type="STRING" id="272123.Anacy_5362"/>
<proteinExistence type="predicted"/>
<evidence type="ECO:0000313" key="2">
    <source>
        <dbReference type="EMBL" id="AFZ60683.1"/>
    </source>
</evidence>
<dbReference type="EMBL" id="CP003659">
    <property type="protein sequence ID" value="AFZ60683.1"/>
    <property type="molecule type" value="Genomic_DNA"/>
</dbReference>